<organism evidence="8">
    <name type="scientific">Clostridium butyricum</name>
    <dbReference type="NCBI Taxonomy" id="1492"/>
    <lineage>
        <taxon>Bacteria</taxon>
        <taxon>Bacillati</taxon>
        <taxon>Bacillota</taxon>
        <taxon>Clostridia</taxon>
        <taxon>Eubacteriales</taxon>
        <taxon>Clostridiaceae</taxon>
        <taxon>Clostridium</taxon>
    </lineage>
</organism>
<keyword evidence="5 6" id="KW-0449">Lipoprotein</keyword>
<keyword evidence="2" id="KW-0732">Signal</keyword>
<dbReference type="EMBL" id="CACRTU010000009">
    <property type="protein sequence ID" value="VYT86740.1"/>
    <property type="molecule type" value="Genomic_DNA"/>
</dbReference>
<protein>
    <recommendedName>
        <fullName evidence="6">Lipoprotein</fullName>
    </recommendedName>
</protein>
<dbReference type="InterPro" id="IPR004872">
    <property type="entry name" value="Lipoprotein_NlpA"/>
</dbReference>
<dbReference type="PROSITE" id="PS51257">
    <property type="entry name" value="PROKAR_LIPOPROTEIN"/>
    <property type="match status" value="1"/>
</dbReference>
<dbReference type="GO" id="GO:0016020">
    <property type="term" value="C:membrane"/>
    <property type="evidence" value="ECO:0007669"/>
    <property type="project" value="UniProtKB-SubCell"/>
</dbReference>
<sequence>MKKKSILSVVLAGVLAIGLIGCGGTGSNGSGADSKDDKVIKIGVTPKPHKEIVDAAVPLLEKEGYKVEITEFNDYVQPNTAVEEGSLDVNFFQHTPYLNEQVQSRGLHLKSVAAIHLEPMGLYSKKITSLDELKDGSTIAVPNDPSNEARALKLLAANGLIKIKDGELVTPADITENPKNLQFSELEAAAVPRAVDDVDAAVINGNYAIEAGFDVLKDGIIKEDKDSEAAKPYANIVVVKEGNENLEKIQALVKALTSDEVRDFINKEYNGAVIPVF</sequence>
<evidence type="ECO:0000313" key="8">
    <source>
        <dbReference type="EMBL" id="VYT86740.1"/>
    </source>
</evidence>
<dbReference type="CDD" id="cd13597">
    <property type="entry name" value="PBP2_lipoprotein_Tp32"/>
    <property type="match status" value="1"/>
</dbReference>
<evidence type="ECO:0000256" key="6">
    <source>
        <dbReference type="PIRNR" id="PIRNR002854"/>
    </source>
</evidence>
<dbReference type="SUPFAM" id="SSF53850">
    <property type="entry name" value="Periplasmic binding protein-like II"/>
    <property type="match status" value="1"/>
</dbReference>
<dbReference type="RefSeq" id="WP_156736368.1">
    <property type="nucleotide sequence ID" value="NZ_CACRTU010000009.1"/>
</dbReference>
<evidence type="ECO:0000256" key="4">
    <source>
        <dbReference type="ARBA" id="ARBA00023139"/>
    </source>
</evidence>
<evidence type="ECO:0000256" key="3">
    <source>
        <dbReference type="ARBA" id="ARBA00023136"/>
    </source>
</evidence>
<accession>A0A6N3AAP5</accession>
<dbReference type="PANTHER" id="PTHR30429:SF0">
    <property type="entry name" value="METHIONINE-BINDING LIPOPROTEIN METQ"/>
    <property type="match status" value="1"/>
</dbReference>
<keyword evidence="3" id="KW-0472">Membrane</keyword>
<proteinExistence type="inferred from homology"/>
<evidence type="ECO:0000256" key="2">
    <source>
        <dbReference type="ARBA" id="ARBA00022729"/>
    </source>
</evidence>
<dbReference type="Gene3D" id="3.40.190.10">
    <property type="entry name" value="Periplasmic binding protein-like II"/>
    <property type="match status" value="2"/>
</dbReference>
<dbReference type="PIRSF" id="PIRSF002854">
    <property type="entry name" value="MetQ"/>
    <property type="match status" value="1"/>
</dbReference>
<dbReference type="AlphaFoldDB" id="A0A6N3AAP5"/>
<dbReference type="PANTHER" id="PTHR30429">
    <property type="entry name" value="D-METHIONINE-BINDING LIPOPROTEIN METQ"/>
    <property type="match status" value="1"/>
</dbReference>
<keyword evidence="4" id="KW-0564">Palmitate</keyword>
<comment type="subcellular location">
    <subcellularLocation>
        <location evidence="1">Membrane</location>
        <topology evidence="1">Lipid-anchor</topology>
    </subcellularLocation>
</comment>
<evidence type="ECO:0000256" key="5">
    <source>
        <dbReference type="ARBA" id="ARBA00023288"/>
    </source>
</evidence>
<name>A0A6N3AAP5_CLOBU</name>
<feature type="lipid moiety-binding region" description="S-diacylglycerol cysteine" evidence="7">
    <location>
        <position position="22"/>
    </location>
</feature>
<comment type="similarity">
    <text evidence="6">Belongs to the nlpA lipoprotein family.</text>
</comment>
<reference evidence="8" key="1">
    <citation type="submission" date="2019-11" db="EMBL/GenBank/DDBJ databases">
        <authorList>
            <person name="Feng L."/>
        </authorList>
    </citation>
    <scope>NUCLEOTIDE SEQUENCE</scope>
    <source>
        <strain evidence="8">CButyricumLFYP62</strain>
    </source>
</reference>
<evidence type="ECO:0000256" key="1">
    <source>
        <dbReference type="ARBA" id="ARBA00004635"/>
    </source>
</evidence>
<gene>
    <name evidence="8" type="primary">metQ_1</name>
    <name evidence="8" type="ORF">CBLFYP62_00938</name>
</gene>
<dbReference type="Pfam" id="PF03180">
    <property type="entry name" value="Lipoprotein_9"/>
    <property type="match status" value="1"/>
</dbReference>
<evidence type="ECO:0000256" key="7">
    <source>
        <dbReference type="PIRSR" id="PIRSR002854-1"/>
    </source>
</evidence>